<proteinExistence type="predicted"/>
<accession>A0A8H3S8E4</accession>
<protein>
    <submittedName>
        <fullName evidence="1">Uncharacterized protein</fullName>
    </submittedName>
</protein>
<sequence length="188" mass="20821">DDLKCNHSVHKPSSFVTPNRTLYSLVITFKPLALREGIYVHPIWAAARQELQPPVLEMSGTTLVNRGMNKSASSSEIPVTVSKFESISKQDRANRAIRAESCVHENIKAPTMRKKYQSPNFPRPGFLSCAATLADLFVRAPLMYSSNPRASNTSPNKRVIWKQEAVGGIVKNCIFEGNSGQMVMEKTG</sequence>
<dbReference type="Proteomes" id="UP000465221">
    <property type="component" value="Unassembled WGS sequence"/>
</dbReference>
<evidence type="ECO:0000313" key="1">
    <source>
        <dbReference type="EMBL" id="GFF53298.1"/>
    </source>
</evidence>
<comment type="caution">
    <text evidence="1">The sequence shown here is derived from an EMBL/GenBank/DDBJ whole genome shotgun (WGS) entry which is preliminary data.</text>
</comment>
<feature type="non-terminal residue" evidence="1">
    <location>
        <position position="1"/>
    </location>
</feature>
<evidence type="ECO:0000313" key="2">
    <source>
        <dbReference type="Proteomes" id="UP000465221"/>
    </source>
</evidence>
<organism evidence="1 2">
    <name type="scientific">Aspergillus udagawae</name>
    <dbReference type="NCBI Taxonomy" id="91492"/>
    <lineage>
        <taxon>Eukaryota</taxon>
        <taxon>Fungi</taxon>
        <taxon>Dikarya</taxon>
        <taxon>Ascomycota</taxon>
        <taxon>Pezizomycotina</taxon>
        <taxon>Eurotiomycetes</taxon>
        <taxon>Eurotiomycetidae</taxon>
        <taxon>Eurotiales</taxon>
        <taxon>Aspergillaceae</taxon>
        <taxon>Aspergillus</taxon>
        <taxon>Aspergillus subgen. Fumigati</taxon>
    </lineage>
</organism>
<reference evidence="1 2" key="1">
    <citation type="submission" date="2020-01" db="EMBL/GenBank/DDBJ databases">
        <title>Draft genome sequence of Aspergillus udagawae IFM 46972.</title>
        <authorList>
            <person name="Takahashi H."/>
            <person name="Yaguchi T."/>
        </authorList>
    </citation>
    <scope>NUCLEOTIDE SEQUENCE [LARGE SCALE GENOMIC DNA]</scope>
    <source>
        <strain evidence="1 2">IFM 46972</strain>
    </source>
</reference>
<dbReference type="AlphaFoldDB" id="A0A8H3S8E4"/>
<gene>
    <name evidence="1" type="ORF">IFM46972_09747</name>
</gene>
<name>A0A8H3S8E4_9EURO</name>
<dbReference type="EMBL" id="BLKC01000103">
    <property type="protein sequence ID" value="GFF53298.1"/>
    <property type="molecule type" value="Genomic_DNA"/>
</dbReference>